<organism evidence="3 4">
    <name type="scientific">Nocardia kruczakiae</name>
    <dbReference type="NCBI Taxonomy" id="261477"/>
    <lineage>
        <taxon>Bacteria</taxon>
        <taxon>Bacillati</taxon>
        <taxon>Actinomycetota</taxon>
        <taxon>Actinomycetes</taxon>
        <taxon>Mycobacteriales</taxon>
        <taxon>Nocardiaceae</taxon>
        <taxon>Nocardia</taxon>
    </lineage>
</organism>
<name>A0ABU1XRG7_9NOCA</name>
<gene>
    <name evidence="3" type="ORF">J2W56_006322</name>
</gene>
<comment type="caution">
    <text evidence="3">The sequence shown here is derived from an EMBL/GenBank/DDBJ whole genome shotgun (WGS) entry which is preliminary data.</text>
</comment>
<dbReference type="RefSeq" id="WP_310407518.1">
    <property type="nucleotide sequence ID" value="NZ_JAVDWW010000013.1"/>
</dbReference>
<sequence length="360" mass="37594">MARHINQDFIRGDRRRQLRVLALCGGAAALVMVIAVVAGSWTYSKVTAPQGIRLQIVVPALGPGVEAGSKVLVRGAEVGNVTEVTALGSGTVKVALVLDQGMDTILTDSLDVDFRPENYFGVTAVNLIERPGGAALTSGEVLQRTTAPDFTMSTMLEQVSTVVDGTLTSSMIATLNKMMTYANGLAPLIRTGVIIAQQMSRTQQHMPVELLIRANDVLTQLPAFGRGAADALYAIYNSAYNKRPDGSTGVDDAFMSETDQALTLAASDLFGLAGSLLASHDSELTPVTASVNEVVAPLPGLLGNGRMSELNAAVDRIESSFSGTPEQKTLQLRVVLDGVPALAGPLAQLGALSGPARGGH</sequence>
<proteinExistence type="predicted"/>
<keyword evidence="1" id="KW-1133">Transmembrane helix</keyword>
<reference evidence="3 4" key="1">
    <citation type="submission" date="2023-07" db="EMBL/GenBank/DDBJ databases">
        <title>Sorghum-associated microbial communities from plants grown in Nebraska, USA.</title>
        <authorList>
            <person name="Schachtman D."/>
        </authorList>
    </citation>
    <scope>NUCLEOTIDE SEQUENCE [LARGE SCALE GENOMIC DNA]</scope>
    <source>
        <strain evidence="3 4">4272</strain>
    </source>
</reference>
<protein>
    <recommendedName>
        <fullName evidence="2">Mce/MlaD domain-containing protein</fullName>
    </recommendedName>
</protein>
<dbReference type="InterPro" id="IPR003399">
    <property type="entry name" value="Mce/MlaD"/>
</dbReference>
<keyword evidence="1" id="KW-0472">Membrane</keyword>
<feature type="transmembrane region" description="Helical" evidence="1">
    <location>
        <begin position="20"/>
        <end position="43"/>
    </location>
</feature>
<dbReference type="Pfam" id="PF02470">
    <property type="entry name" value="MlaD"/>
    <property type="match status" value="1"/>
</dbReference>
<evidence type="ECO:0000313" key="3">
    <source>
        <dbReference type="EMBL" id="MDR7172557.1"/>
    </source>
</evidence>
<evidence type="ECO:0000259" key="2">
    <source>
        <dbReference type="Pfam" id="PF02470"/>
    </source>
</evidence>
<accession>A0ABU1XRG7</accession>
<keyword evidence="4" id="KW-1185">Reference proteome</keyword>
<feature type="domain" description="Mce/MlaD" evidence="2">
    <location>
        <begin position="64"/>
        <end position="128"/>
    </location>
</feature>
<evidence type="ECO:0000256" key="1">
    <source>
        <dbReference type="SAM" id="Phobius"/>
    </source>
</evidence>
<dbReference type="EMBL" id="JAVDWW010000013">
    <property type="protein sequence ID" value="MDR7172557.1"/>
    <property type="molecule type" value="Genomic_DNA"/>
</dbReference>
<evidence type="ECO:0000313" key="4">
    <source>
        <dbReference type="Proteomes" id="UP001251217"/>
    </source>
</evidence>
<dbReference type="Proteomes" id="UP001251217">
    <property type="component" value="Unassembled WGS sequence"/>
</dbReference>
<keyword evidence="1" id="KW-0812">Transmembrane</keyword>